<evidence type="ECO:0000256" key="2">
    <source>
        <dbReference type="SAM" id="MobiDB-lite"/>
    </source>
</evidence>
<dbReference type="InterPro" id="IPR039786">
    <property type="entry name" value="EFR3"/>
</dbReference>
<feature type="compositionally biased region" description="Basic and acidic residues" evidence="2">
    <location>
        <begin position="581"/>
        <end position="591"/>
    </location>
</feature>
<dbReference type="PANTHER" id="PTHR47766">
    <property type="entry name" value="PROTEIN EFR3"/>
    <property type="match status" value="1"/>
</dbReference>
<dbReference type="EMBL" id="JAZAVJ010000153">
    <property type="protein sequence ID" value="KAK7409394.1"/>
    <property type="molecule type" value="Genomic_DNA"/>
</dbReference>
<feature type="region of interest" description="Disordered" evidence="2">
    <location>
        <begin position="468"/>
        <end position="492"/>
    </location>
</feature>
<feature type="compositionally biased region" description="Acidic residues" evidence="2">
    <location>
        <begin position="1026"/>
        <end position="1036"/>
    </location>
</feature>
<dbReference type="PANTHER" id="PTHR47766:SF1">
    <property type="entry name" value="PROTEIN EFR3"/>
    <property type="match status" value="1"/>
</dbReference>
<evidence type="ECO:0000313" key="4">
    <source>
        <dbReference type="Proteomes" id="UP001498476"/>
    </source>
</evidence>
<comment type="similarity">
    <text evidence="1">Belongs to the EFR3 family.</text>
</comment>
<gene>
    <name evidence="3" type="primary">EFR3</name>
    <name evidence="3" type="ORF">QQX98_008456</name>
</gene>
<organism evidence="3 4">
    <name type="scientific">Neonectria punicea</name>
    <dbReference type="NCBI Taxonomy" id="979145"/>
    <lineage>
        <taxon>Eukaryota</taxon>
        <taxon>Fungi</taxon>
        <taxon>Dikarya</taxon>
        <taxon>Ascomycota</taxon>
        <taxon>Pezizomycotina</taxon>
        <taxon>Sordariomycetes</taxon>
        <taxon>Hypocreomycetidae</taxon>
        <taxon>Hypocreales</taxon>
        <taxon>Nectriaceae</taxon>
        <taxon>Neonectria</taxon>
    </lineage>
</organism>
<feature type="region of interest" description="Disordered" evidence="2">
    <location>
        <begin position="790"/>
        <end position="830"/>
    </location>
</feature>
<feature type="compositionally biased region" description="Polar residues" evidence="2">
    <location>
        <begin position="990"/>
        <end position="1002"/>
    </location>
</feature>
<feature type="region of interest" description="Disordered" evidence="2">
    <location>
        <begin position="581"/>
        <end position="620"/>
    </location>
</feature>
<comment type="caution">
    <text evidence="3">The sequence shown here is derived from an EMBL/GenBank/DDBJ whole genome shotgun (WGS) entry which is preliminary data.</text>
</comment>
<feature type="compositionally biased region" description="Polar residues" evidence="2">
    <location>
        <begin position="592"/>
        <end position="617"/>
    </location>
</feature>
<dbReference type="InterPro" id="IPR049150">
    <property type="entry name" value="EFR3_HEAT-like_rpt"/>
</dbReference>
<reference evidence="3 4" key="1">
    <citation type="journal article" date="2025" name="Microbiol. Resour. Announc.">
        <title>Draft genome sequences for Neonectria magnoliae and Neonectria punicea, canker pathogens of Liriodendron tulipifera and Acer saccharum in West Virginia.</title>
        <authorList>
            <person name="Petronek H.M."/>
            <person name="Kasson M.T."/>
            <person name="Metheny A.M."/>
            <person name="Stauder C.M."/>
            <person name="Lovett B."/>
            <person name="Lynch S.C."/>
            <person name="Garnas J.R."/>
            <person name="Kasson L.R."/>
            <person name="Stajich J.E."/>
        </authorList>
    </citation>
    <scope>NUCLEOTIDE SEQUENCE [LARGE SCALE GENOMIC DNA]</scope>
    <source>
        <strain evidence="3 4">NRRL 64653</strain>
    </source>
</reference>
<dbReference type="Proteomes" id="UP001498476">
    <property type="component" value="Unassembled WGS sequence"/>
</dbReference>
<proteinExistence type="inferred from homology"/>
<name>A0ABR1GVC9_9HYPO</name>
<protein>
    <submittedName>
        <fullName evidence="3">Plasma membrane localization protein</fullName>
    </submittedName>
</protein>
<sequence length="1124" mass="123203">MNALQQKCRPKHQVLVLKCYPRTTKGAVDIKPNSSELSYLLYYATSRRSKIQKIGAFLEKKTASDVWRLRFGNVQVTLQILAALIEKLHKDVVLIAPYVLKVLDTVLRSDDITMIESSLPTFEAFCDYHDGTLLSADQIYLRQYEDIVQLYTQLASPRHTPGKDPVSNPVQMRWRNAGLEAIRSISTAEALSSITGRQMDVIVPRILENLWSDNEDFLDVLQQRVEVGEQGDSEKLLKRRTSIATVDTAGDTNPVAMTGTALDVDKLAEEDIGVLAMECLKTIFVVPNRSQIHSATVCLLKFILERVNQGDSVVTLNKDRERDSGWAVSIYNIISRWAPVQDRYVILVAALDTLLGIAIEEQTLNQQVALTTMMSSLLRSDVNLIGLSVMDVLLGLIKQMRKLFKLRNSTGQSDDGSATDVEQGARLQTRDLLGRLELCIGDLATHVYYADQISDMIAAVIVRLKPSRSSSTNSSPGEKAGGTNDAGPGVSTVELTEGQSQVDHYFSLNAGRASALTVVKAILMVANPEKKLTGNRALSRNPVPLQVWEGTHWLLRDPDGKVRKAYVDALVTWLDREATPTDAKARDETLPRSRSSLKMNRELANSNQARRVVSSASNRERTSRSGQLQFLPLLHLVIYDNALQFVEYENDLVLLHVLLTKLVFKLGVNSTRHGVPMVYRLQEEIQDIDTPIHKVRVAALCHGYFWALTERFDFEASVVGRAIQNEVVRRRSKGFWVEGIHIPPPDVTLVGNPGEVRPQPRWDINVLEREELLPFDDRSSLVECIATSYEDSFRTPPGSPPTSPGRSISGPILGSTINPAPTPEPQSDLPPIFREQMLTDWSRDAAVAMLASVGKSESLTGSKTGTSLTTRGHLTVNTSGANGNGNANGNGLISPYGSQFNLRPHSAHTNQEREGTGKPRKSSMRSAISPSMSTSSRGGVASVDQLKLVLSGNPPPKTAGLAGADDDSGDSMVSYDYSPSEISFNPPAQAEQQQAISPTSGPKRSVSVGRRGPLSAHPPHEGPPDLYDEAGEEDDIVPPVPPLPNVGQLGGKKSPIHSTEVAFQDQGFKSGRRSLRSRGGDSTFSRSERSQQDSGKGMDLQDLLRGIDSRSGEGSLGNVMRPPY</sequence>
<dbReference type="Pfam" id="PF21072">
    <property type="entry name" value="EFR3"/>
    <property type="match status" value="2"/>
</dbReference>
<feature type="compositionally biased region" description="Low complexity" evidence="2">
    <location>
        <begin position="924"/>
        <end position="936"/>
    </location>
</feature>
<evidence type="ECO:0000256" key="1">
    <source>
        <dbReference type="ARBA" id="ARBA00010216"/>
    </source>
</evidence>
<feature type="compositionally biased region" description="Low complexity" evidence="2">
    <location>
        <begin position="855"/>
        <end position="872"/>
    </location>
</feature>
<evidence type="ECO:0000313" key="3">
    <source>
        <dbReference type="EMBL" id="KAK7409394.1"/>
    </source>
</evidence>
<feature type="region of interest" description="Disordered" evidence="2">
    <location>
        <begin position="855"/>
        <end position="1124"/>
    </location>
</feature>
<keyword evidence="4" id="KW-1185">Reference proteome</keyword>
<accession>A0ABR1GVC9</accession>